<evidence type="ECO:0000256" key="3">
    <source>
        <dbReference type="ARBA" id="ARBA00023015"/>
    </source>
</evidence>
<organism evidence="8 9">
    <name type="scientific">Candidatus Woesebacteria bacterium RBG_16_34_12</name>
    <dbReference type="NCBI Taxonomy" id="1802480"/>
    <lineage>
        <taxon>Bacteria</taxon>
        <taxon>Candidatus Woeseibacteriota</taxon>
    </lineage>
</organism>
<dbReference type="SUPFAM" id="SSF52172">
    <property type="entry name" value="CheY-like"/>
    <property type="match status" value="1"/>
</dbReference>
<keyword evidence="4" id="KW-0238">DNA-binding</keyword>
<evidence type="ECO:0000256" key="5">
    <source>
        <dbReference type="ARBA" id="ARBA00023163"/>
    </source>
</evidence>
<evidence type="ECO:0000259" key="7">
    <source>
        <dbReference type="PROSITE" id="PS50110"/>
    </source>
</evidence>
<dbReference type="PANTHER" id="PTHR44591">
    <property type="entry name" value="STRESS RESPONSE REGULATOR PROTEIN 1"/>
    <property type="match status" value="1"/>
</dbReference>
<evidence type="ECO:0000256" key="1">
    <source>
        <dbReference type="ARBA" id="ARBA00022553"/>
    </source>
</evidence>
<dbReference type="GO" id="GO:0003677">
    <property type="term" value="F:DNA binding"/>
    <property type="evidence" value="ECO:0007669"/>
    <property type="project" value="UniProtKB-KW"/>
</dbReference>
<name>A0A1F7XB05_9BACT</name>
<dbReference type="SMART" id="SM00448">
    <property type="entry name" value="REC"/>
    <property type="match status" value="1"/>
</dbReference>
<dbReference type="InterPro" id="IPR001789">
    <property type="entry name" value="Sig_transdc_resp-reg_receiver"/>
</dbReference>
<comment type="caution">
    <text evidence="8">The sequence shown here is derived from an EMBL/GenBank/DDBJ whole genome shotgun (WGS) entry which is preliminary data.</text>
</comment>
<sequence length="137" mass="15519">MSQKILIVEDDPLVSRMYQTVFEFEGFEVELARNGEEGIEKLKKEKPVMILLDIMMPKMSGIDVLRELKADIKTKNIPVVVLTNLSGDKDAEKALELGAVKFIIKSKNKPREIVKQIREILAGYTREAIPKTASEMD</sequence>
<proteinExistence type="predicted"/>
<dbReference type="PANTHER" id="PTHR44591:SF14">
    <property type="entry name" value="PROTEIN PILG"/>
    <property type="match status" value="1"/>
</dbReference>
<dbReference type="EMBL" id="MGFS01000002">
    <property type="protein sequence ID" value="OGM12191.1"/>
    <property type="molecule type" value="Genomic_DNA"/>
</dbReference>
<evidence type="ECO:0000313" key="9">
    <source>
        <dbReference type="Proteomes" id="UP000177053"/>
    </source>
</evidence>
<keyword evidence="2" id="KW-0902">Two-component regulatory system</keyword>
<gene>
    <name evidence="8" type="ORF">A2Z22_05175</name>
</gene>
<evidence type="ECO:0000256" key="4">
    <source>
        <dbReference type="ARBA" id="ARBA00023125"/>
    </source>
</evidence>
<dbReference type="Pfam" id="PF00072">
    <property type="entry name" value="Response_reg"/>
    <property type="match status" value="1"/>
</dbReference>
<protein>
    <recommendedName>
        <fullName evidence="7">Response regulatory domain-containing protein</fullName>
    </recommendedName>
</protein>
<evidence type="ECO:0000256" key="6">
    <source>
        <dbReference type="PROSITE-ProRule" id="PRU00169"/>
    </source>
</evidence>
<dbReference type="FunFam" id="3.40.50.2300:FF:000001">
    <property type="entry name" value="DNA-binding response regulator PhoB"/>
    <property type="match status" value="1"/>
</dbReference>
<accession>A0A1F7XB05</accession>
<dbReference type="InterPro" id="IPR050595">
    <property type="entry name" value="Bact_response_regulator"/>
</dbReference>
<evidence type="ECO:0000313" key="8">
    <source>
        <dbReference type="EMBL" id="OGM12191.1"/>
    </source>
</evidence>
<keyword evidence="1 6" id="KW-0597">Phosphoprotein</keyword>
<dbReference type="PROSITE" id="PS50110">
    <property type="entry name" value="RESPONSE_REGULATORY"/>
    <property type="match status" value="1"/>
</dbReference>
<dbReference type="InterPro" id="IPR011006">
    <property type="entry name" value="CheY-like_superfamily"/>
</dbReference>
<keyword evidence="5" id="KW-0804">Transcription</keyword>
<evidence type="ECO:0000256" key="2">
    <source>
        <dbReference type="ARBA" id="ARBA00023012"/>
    </source>
</evidence>
<feature type="modified residue" description="4-aspartylphosphate" evidence="6">
    <location>
        <position position="53"/>
    </location>
</feature>
<feature type="domain" description="Response regulatory" evidence="7">
    <location>
        <begin position="4"/>
        <end position="120"/>
    </location>
</feature>
<reference evidence="8 9" key="1">
    <citation type="journal article" date="2016" name="Nat. Commun.">
        <title>Thousands of microbial genomes shed light on interconnected biogeochemical processes in an aquifer system.</title>
        <authorList>
            <person name="Anantharaman K."/>
            <person name="Brown C.T."/>
            <person name="Hug L.A."/>
            <person name="Sharon I."/>
            <person name="Castelle C.J."/>
            <person name="Probst A.J."/>
            <person name="Thomas B.C."/>
            <person name="Singh A."/>
            <person name="Wilkins M.J."/>
            <person name="Karaoz U."/>
            <person name="Brodie E.L."/>
            <person name="Williams K.H."/>
            <person name="Hubbard S.S."/>
            <person name="Banfield J.F."/>
        </authorList>
    </citation>
    <scope>NUCLEOTIDE SEQUENCE [LARGE SCALE GENOMIC DNA]</scope>
</reference>
<dbReference type="GO" id="GO:0000160">
    <property type="term" value="P:phosphorelay signal transduction system"/>
    <property type="evidence" value="ECO:0007669"/>
    <property type="project" value="UniProtKB-KW"/>
</dbReference>
<dbReference type="Gene3D" id="3.40.50.2300">
    <property type="match status" value="1"/>
</dbReference>
<keyword evidence="3" id="KW-0805">Transcription regulation</keyword>
<dbReference type="AlphaFoldDB" id="A0A1F7XB05"/>
<dbReference type="Proteomes" id="UP000177053">
    <property type="component" value="Unassembled WGS sequence"/>
</dbReference>